<keyword evidence="2" id="KW-1185">Reference proteome</keyword>
<protein>
    <submittedName>
        <fullName evidence="1">Uncharacterized protein</fullName>
    </submittedName>
</protein>
<comment type="caution">
    <text evidence="1">The sequence shown here is derived from an EMBL/GenBank/DDBJ whole genome shotgun (WGS) entry which is preliminary data.</text>
</comment>
<accession>A0A4Y2P2K9</accession>
<feature type="non-terminal residue" evidence="1">
    <location>
        <position position="45"/>
    </location>
</feature>
<sequence length="45" mass="5107">MDLDNILKPNLSTEKAIDVVRSMYGLEVTGIKPMGSFNDQNFYIQ</sequence>
<reference evidence="1 2" key="1">
    <citation type="journal article" date="2019" name="Sci. Rep.">
        <title>Orb-weaving spider Araneus ventricosus genome elucidates the spidroin gene catalogue.</title>
        <authorList>
            <person name="Kono N."/>
            <person name="Nakamura H."/>
            <person name="Ohtoshi R."/>
            <person name="Moran D.A.P."/>
            <person name="Shinohara A."/>
            <person name="Yoshida Y."/>
            <person name="Fujiwara M."/>
            <person name="Mori M."/>
            <person name="Tomita M."/>
            <person name="Arakawa K."/>
        </authorList>
    </citation>
    <scope>NUCLEOTIDE SEQUENCE [LARGE SCALE GENOMIC DNA]</scope>
</reference>
<dbReference type="OrthoDB" id="9973935at2759"/>
<dbReference type="EMBL" id="BGPR01010319">
    <property type="protein sequence ID" value="GBN45541.1"/>
    <property type="molecule type" value="Genomic_DNA"/>
</dbReference>
<gene>
    <name evidence="1" type="ORF">AVEN_15848_1</name>
</gene>
<evidence type="ECO:0000313" key="2">
    <source>
        <dbReference type="Proteomes" id="UP000499080"/>
    </source>
</evidence>
<organism evidence="1 2">
    <name type="scientific">Araneus ventricosus</name>
    <name type="common">Orbweaver spider</name>
    <name type="synonym">Epeira ventricosa</name>
    <dbReference type="NCBI Taxonomy" id="182803"/>
    <lineage>
        <taxon>Eukaryota</taxon>
        <taxon>Metazoa</taxon>
        <taxon>Ecdysozoa</taxon>
        <taxon>Arthropoda</taxon>
        <taxon>Chelicerata</taxon>
        <taxon>Arachnida</taxon>
        <taxon>Araneae</taxon>
        <taxon>Araneomorphae</taxon>
        <taxon>Entelegynae</taxon>
        <taxon>Araneoidea</taxon>
        <taxon>Araneidae</taxon>
        <taxon>Araneus</taxon>
    </lineage>
</organism>
<dbReference type="Proteomes" id="UP000499080">
    <property type="component" value="Unassembled WGS sequence"/>
</dbReference>
<proteinExistence type="predicted"/>
<name>A0A4Y2P2K9_ARAVE</name>
<dbReference type="AlphaFoldDB" id="A0A4Y2P2K9"/>
<evidence type="ECO:0000313" key="1">
    <source>
        <dbReference type="EMBL" id="GBN45541.1"/>
    </source>
</evidence>